<organism evidence="4 5">
    <name type="scientific">Stieleria magnilauensis</name>
    <dbReference type="NCBI Taxonomy" id="2527963"/>
    <lineage>
        <taxon>Bacteria</taxon>
        <taxon>Pseudomonadati</taxon>
        <taxon>Planctomycetota</taxon>
        <taxon>Planctomycetia</taxon>
        <taxon>Pirellulales</taxon>
        <taxon>Pirellulaceae</taxon>
        <taxon>Stieleria</taxon>
    </lineage>
</organism>
<proteinExistence type="inferred from homology"/>
<comment type="similarity">
    <text evidence="1">Belongs to the DSD1 family.</text>
</comment>
<gene>
    <name evidence="4" type="ORF">TBK1r_20410</name>
</gene>
<evidence type="ECO:0000259" key="3">
    <source>
        <dbReference type="SMART" id="SM01119"/>
    </source>
</evidence>
<dbReference type="SMART" id="SM01119">
    <property type="entry name" value="D-ser_dehydrat"/>
    <property type="match status" value="1"/>
</dbReference>
<evidence type="ECO:0000256" key="1">
    <source>
        <dbReference type="ARBA" id="ARBA00005323"/>
    </source>
</evidence>
<dbReference type="GO" id="GO:0043876">
    <property type="term" value="F:D-threonine aldolase activity"/>
    <property type="evidence" value="ECO:0007669"/>
    <property type="project" value="UniProtKB-EC"/>
</dbReference>
<dbReference type="CDD" id="cd06821">
    <property type="entry name" value="PLPDE_III_D-TA"/>
    <property type="match status" value="1"/>
</dbReference>
<evidence type="ECO:0000256" key="2">
    <source>
        <dbReference type="ARBA" id="ARBA00023239"/>
    </source>
</evidence>
<keyword evidence="5" id="KW-1185">Reference proteome</keyword>
<dbReference type="Gene3D" id="3.20.20.10">
    <property type="entry name" value="Alanine racemase"/>
    <property type="match status" value="1"/>
</dbReference>
<feature type="domain" description="D-serine dehydratase-like" evidence="3">
    <location>
        <begin position="275"/>
        <end position="364"/>
    </location>
</feature>
<dbReference type="InterPro" id="IPR029066">
    <property type="entry name" value="PLP-binding_barrel"/>
</dbReference>
<dbReference type="PANTHER" id="PTHR28004">
    <property type="entry name" value="ZGC:162816-RELATED"/>
    <property type="match status" value="1"/>
</dbReference>
<evidence type="ECO:0000313" key="5">
    <source>
        <dbReference type="Proteomes" id="UP000318081"/>
    </source>
</evidence>
<dbReference type="InterPro" id="IPR001608">
    <property type="entry name" value="Ala_racemase_N"/>
</dbReference>
<dbReference type="InterPro" id="IPR026956">
    <property type="entry name" value="D-ser_dehydrat-like_dom"/>
</dbReference>
<dbReference type="InterPro" id="IPR042208">
    <property type="entry name" value="D-ser_dehydrat-like_sf"/>
</dbReference>
<evidence type="ECO:0000313" key="4">
    <source>
        <dbReference type="EMBL" id="QDV83106.1"/>
    </source>
</evidence>
<dbReference type="Gene3D" id="2.40.37.20">
    <property type="entry name" value="D-serine dehydratase-like domain"/>
    <property type="match status" value="1"/>
</dbReference>
<protein>
    <submittedName>
        <fullName evidence="4">D-threonine aldolase</fullName>
        <ecNumber evidence="4">4.1.2.42</ecNumber>
    </submittedName>
</protein>
<keyword evidence="2 4" id="KW-0456">Lyase</keyword>
<name>A0ABX5XP31_9BACT</name>
<dbReference type="PANTHER" id="PTHR28004:SF2">
    <property type="entry name" value="D-SERINE DEHYDRATASE"/>
    <property type="match status" value="1"/>
</dbReference>
<accession>A0ABX5XP31</accession>
<dbReference type="Proteomes" id="UP000318081">
    <property type="component" value="Chromosome"/>
</dbReference>
<dbReference type="EC" id="4.1.2.42" evidence="4"/>
<dbReference type="SUPFAM" id="SSF51419">
    <property type="entry name" value="PLP-binding barrel"/>
    <property type="match status" value="1"/>
</dbReference>
<dbReference type="InterPro" id="IPR051466">
    <property type="entry name" value="D-amino_acid_metab_enzyme"/>
</dbReference>
<sequence length="383" mass="41835">MTAPPPHPPVIPENELMPSWYELDNADEIPSPTLLIYPHRVRANLQRMIAWAGVDRLRPHVKTHKLPQIIQMKLEAGIGKFKTSTIAEAEMTAAAGGRDVLLAYQPVGPNIRRLVELVRAFPQTQFSTIVDDTRIAQSLSEAAQRRQVNVDVLIDLNIGMNRTGIRPNADAVALYRFLAAAKGLRPAGLHAYDGHIHDTDEALVRRQVAAAFEPVWDLRRELVAEGLAVPKVVGCGTVSSRILAAEHDIEVSAGTSVLWDAGQPTFTPPMEVDQAAVLLARVISRPAPGLLCIDLGYKAVASEMQPPRVAFFGLDDAEAVGHSEEHLVLKTDRADDYPVGAVLYGVPTHICPTVALHAEVWCVDNGRAVEPWPVVARARRITI</sequence>
<dbReference type="EMBL" id="CP036432">
    <property type="protein sequence ID" value="QDV83106.1"/>
    <property type="molecule type" value="Genomic_DNA"/>
</dbReference>
<dbReference type="Pfam" id="PF01168">
    <property type="entry name" value="Ala_racemase_N"/>
    <property type="match status" value="1"/>
</dbReference>
<reference evidence="4 5" key="1">
    <citation type="submission" date="2019-02" db="EMBL/GenBank/DDBJ databases">
        <title>Deep-cultivation of Planctomycetes and their phenomic and genomic characterization uncovers novel biology.</title>
        <authorList>
            <person name="Wiegand S."/>
            <person name="Jogler M."/>
            <person name="Boedeker C."/>
            <person name="Pinto D."/>
            <person name="Vollmers J."/>
            <person name="Rivas-Marin E."/>
            <person name="Kohn T."/>
            <person name="Peeters S.H."/>
            <person name="Heuer A."/>
            <person name="Rast P."/>
            <person name="Oberbeckmann S."/>
            <person name="Bunk B."/>
            <person name="Jeske O."/>
            <person name="Meyerdierks A."/>
            <person name="Storesund J.E."/>
            <person name="Kallscheuer N."/>
            <person name="Luecker S."/>
            <person name="Lage O.M."/>
            <person name="Pohl T."/>
            <person name="Merkel B.J."/>
            <person name="Hornburger P."/>
            <person name="Mueller R.-W."/>
            <person name="Bruemmer F."/>
            <person name="Labrenz M."/>
            <person name="Spormann A.M."/>
            <person name="Op den Camp H."/>
            <person name="Overmann J."/>
            <person name="Amann R."/>
            <person name="Jetten M.S.M."/>
            <person name="Mascher T."/>
            <person name="Medema M.H."/>
            <person name="Devos D.P."/>
            <person name="Kaster A.-K."/>
            <person name="Ovreas L."/>
            <person name="Rohde M."/>
            <person name="Galperin M.Y."/>
            <person name="Jogler C."/>
        </authorList>
    </citation>
    <scope>NUCLEOTIDE SEQUENCE [LARGE SCALE GENOMIC DNA]</scope>
    <source>
        <strain evidence="4 5">TBK1r</strain>
    </source>
</reference>
<dbReference type="Pfam" id="PF14031">
    <property type="entry name" value="D-ser_dehydrat"/>
    <property type="match status" value="1"/>
</dbReference>